<comment type="caution">
    <text evidence="2">The sequence shown here is derived from an EMBL/GenBank/DDBJ whole genome shotgun (WGS) entry which is preliminary data.</text>
</comment>
<sequence>MGIFIVAIFSLLIGYLFIKIAKICGEKAKEIKKYLENNKENLLETKGTLELIKIEGGKNSRSFDVRIEFKNQNGEIFSYDKTYTSFESRVSFLWKCENKGEVEVTVVYNKKNPREYYIKELEELEVSENSKIGLTIIGGLFILAGLCTIYVGIK</sequence>
<gene>
    <name evidence="2" type="ORF">FUSPEROL_01672</name>
</gene>
<dbReference type="eggNOG" id="ENOG5032XR1">
    <property type="taxonomic scope" value="Bacteria"/>
</dbReference>
<keyword evidence="1" id="KW-1133">Transmembrane helix</keyword>
<dbReference type="GeneID" id="78419886"/>
<name>D4CW63_9FUSO</name>
<protein>
    <recommendedName>
        <fullName evidence="4">DUF3592 domain-containing protein</fullName>
    </recommendedName>
</protein>
<dbReference type="HOGENOM" id="CLU_1719700_0_0_0"/>
<feature type="transmembrane region" description="Helical" evidence="1">
    <location>
        <begin position="6"/>
        <end position="25"/>
    </location>
</feature>
<organism evidence="2 3">
    <name type="scientific">Fusobacterium periodonticum ATCC 33693</name>
    <dbReference type="NCBI Taxonomy" id="546275"/>
    <lineage>
        <taxon>Bacteria</taxon>
        <taxon>Fusobacteriati</taxon>
        <taxon>Fusobacteriota</taxon>
        <taxon>Fusobacteriia</taxon>
        <taxon>Fusobacteriales</taxon>
        <taxon>Fusobacteriaceae</taxon>
        <taxon>Fusobacterium</taxon>
    </lineage>
</organism>
<reference evidence="2 3" key="1">
    <citation type="submission" date="2010-02" db="EMBL/GenBank/DDBJ databases">
        <authorList>
            <person name="Weinstock G."/>
            <person name="Sodergren E."/>
            <person name="Clifton S."/>
            <person name="Fulton L."/>
            <person name="Fulton B."/>
            <person name="Courtney L."/>
            <person name="Fronick C."/>
            <person name="Harrison M."/>
            <person name="Strong C."/>
            <person name="Farmer C."/>
            <person name="Delahaunty K."/>
            <person name="Markovic C."/>
            <person name="Hall O."/>
            <person name="Minx P."/>
            <person name="Tomlinson C."/>
            <person name="Mitreva M."/>
            <person name="Nelson J."/>
            <person name="Hou S."/>
            <person name="Wollam A."/>
            <person name="Pepin K.H."/>
            <person name="Johnson M."/>
            <person name="Bhonagiri V."/>
            <person name="Zhang X."/>
            <person name="Suruliraj S."/>
            <person name="Warren W."/>
            <person name="Chinwalla A."/>
            <person name="Mardis E.R."/>
            <person name="Wilson R.K."/>
        </authorList>
    </citation>
    <scope>NUCLEOTIDE SEQUENCE [LARGE SCALE GENOMIC DNA]</scope>
    <source>
        <strain evidence="2 3">ATCC 33693</strain>
    </source>
</reference>
<evidence type="ECO:0000313" key="3">
    <source>
        <dbReference type="Proteomes" id="UP000003748"/>
    </source>
</evidence>
<dbReference type="Proteomes" id="UP000003748">
    <property type="component" value="Unassembled WGS sequence"/>
</dbReference>
<proteinExistence type="predicted"/>
<feature type="transmembrane region" description="Helical" evidence="1">
    <location>
        <begin position="132"/>
        <end position="153"/>
    </location>
</feature>
<evidence type="ECO:0000256" key="1">
    <source>
        <dbReference type="SAM" id="Phobius"/>
    </source>
</evidence>
<keyword evidence="1" id="KW-0472">Membrane</keyword>
<dbReference type="AlphaFoldDB" id="D4CW63"/>
<dbReference type="OrthoDB" id="87990at2"/>
<evidence type="ECO:0000313" key="2">
    <source>
        <dbReference type="EMBL" id="EFE86477.1"/>
    </source>
</evidence>
<dbReference type="RefSeq" id="WP_005973800.1">
    <property type="nucleotide sequence ID" value="NZ_GG665897.1"/>
</dbReference>
<evidence type="ECO:0008006" key="4">
    <source>
        <dbReference type="Google" id="ProtNLM"/>
    </source>
</evidence>
<dbReference type="EMBL" id="ACJY01000086">
    <property type="protein sequence ID" value="EFE86477.1"/>
    <property type="molecule type" value="Genomic_DNA"/>
</dbReference>
<accession>D4CW63</accession>
<keyword evidence="1" id="KW-0812">Transmembrane</keyword>